<feature type="region of interest" description="Disordered" evidence="1">
    <location>
        <begin position="1"/>
        <end position="21"/>
    </location>
</feature>
<organism evidence="2 3">
    <name type="scientific">Streptomyces katrae</name>
    <dbReference type="NCBI Taxonomy" id="68223"/>
    <lineage>
        <taxon>Bacteria</taxon>
        <taxon>Bacillati</taxon>
        <taxon>Actinomycetota</taxon>
        <taxon>Actinomycetes</taxon>
        <taxon>Kitasatosporales</taxon>
        <taxon>Streptomycetaceae</taxon>
        <taxon>Streptomyces</taxon>
    </lineage>
</organism>
<protein>
    <submittedName>
        <fullName evidence="2">Uncharacterized protein</fullName>
    </submittedName>
</protein>
<evidence type="ECO:0000313" key="2">
    <source>
        <dbReference type="EMBL" id="MDK9496317.1"/>
    </source>
</evidence>
<reference evidence="2 3" key="1">
    <citation type="submission" date="2023-05" db="EMBL/GenBank/DDBJ databases">
        <title>Sequencing and Assembly of Streptomyces sp. NP73.</title>
        <authorList>
            <person name="Konwar A.N."/>
            <person name="Saikia K."/>
            <person name="Thakur D."/>
        </authorList>
    </citation>
    <scope>NUCLEOTIDE SEQUENCE [LARGE SCALE GENOMIC DNA]</scope>
    <source>
        <strain evidence="2 3">NP73</strain>
    </source>
</reference>
<dbReference type="EMBL" id="JASITI010000011">
    <property type="protein sequence ID" value="MDK9496317.1"/>
    <property type="molecule type" value="Genomic_DNA"/>
</dbReference>
<comment type="caution">
    <text evidence="2">The sequence shown here is derived from an EMBL/GenBank/DDBJ whole genome shotgun (WGS) entry which is preliminary data.</text>
</comment>
<keyword evidence="3" id="KW-1185">Reference proteome</keyword>
<sequence length="153" mass="17300">MGFKDRWTGTRHPRAGTPARPAAEVRAALLAVNGPDVRFSVREGSAKEGADLVAEFEFPPLDLTLRTRMRLNPAAHEVRVLEERWEPSSEGARRQYGRGPADKVYRQWEVKAGPDGRRHRAETFRFASQDMRGPLQRAVLGAGWTWRGVLLRL</sequence>
<dbReference type="Proteomes" id="UP001223390">
    <property type="component" value="Unassembled WGS sequence"/>
</dbReference>
<accession>A0ABT7GRT3</accession>
<name>A0ABT7GRT3_9ACTN</name>
<evidence type="ECO:0000256" key="1">
    <source>
        <dbReference type="SAM" id="MobiDB-lite"/>
    </source>
</evidence>
<dbReference type="RefSeq" id="WP_285341855.1">
    <property type="nucleotide sequence ID" value="NZ_JASITI010000011.1"/>
</dbReference>
<evidence type="ECO:0000313" key="3">
    <source>
        <dbReference type="Proteomes" id="UP001223390"/>
    </source>
</evidence>
<proteinExistence type="predicted"/>
<gene>
    <name evidence="2" type="ORF">QEZ40_000766</name>
</gene>